<evidence type="ECO:0000259" key="8">
    <source>
        <dbReference type="Pfam" id="PF01757"/>
    </source>
</evidence>
<proteinExistence type="inferred from homology"/>
<evidence type="ECO:0000256" key="7">
    <source>
        <dbReference type="SAM" id="Phobius"/>
    </source>
</evidence>
<dbReference type="EMBL" id="CCDP010000001">
    <property type="protein sequence ID" value="CDQ38353.1"/>
    <property type="molecule type" value="Genomic_DNA"/>
</dbReference>
<dbReference type="GO" id="GO:0016413">
    <property type="term" value="F:O-acetyltransferase activity"/>
    <property type="evidence" value="ECO:0007669"/>
    <property type="project" value="TreeGrafter"/>
</dbReference>
<evidence type="ECO:0000256" key="3">
    <source>
        <dbReference type="ARBA" id="ARBA00022475"/>
    </source>
</evidence>
<dbReference type="GO" id="GO:0009246">
    <property type="term" value="P:enterobacterial common antigen biosynthetic process"/>
    <property type="evidence" value="ECO:0007669"/>
    <property type="project" value="TreeGrafter"/>
</dbReference>
<dbReference type="GO" id="GO:0005886">
    <property type="term" value="C:plasma membrane"/>
    <property type="evidence" value="ECO:0007669"/>
    <property type="project" value="UniProtKB-SubCell"/>
</dbReference>
<dbReference type="AlphaFoldDB" id="A0A024Q750"/>
<keyword evidence="3" id="KW-1003">Cell membrane</keyword>
<keyword evidence="5 7" id="KW-1133">Transmembrane helix</keyword>
<feature type="transmembrane region" description="Helical" evidence="7">
    <location>
        <begin position="234"/>
        <end position="254"/>
    </location>
</feature>
<feature type="transmembrane region" description="Helical" evidence="7">
    <location>
        <begin position="204"/>
        <end position="222"/>
    </location>
</feature>
<feature type="transmembrane region" description="Helical" evidence="7">
    <location>
        <begin position="147"/>
        <end position="166"/>
    </location>
</feature>
<gene>
    <name evidence="9" type="ORF">BN990_00623</name>
</gene>
<evidence type="ECO:0000313" key="9">
    <source>
        <dbReference type="EMBL" id="CDQ38353.1"/>
    </source>
</evidence>
<feature type="transmembrane region" description="Helical" evidence="7">
    <location>
        <begin position="334"/>
        <end position="351"/>
    </location>
</feature>
<protein>
    <submittedName>
        <fullName evidence="9">Fucose 4-O-acetylase</fullName>
    </submittedName>
</protein>
<evidence type="ECO:0000313" key="10">
    <source>
        <dbReference type="Proteomes" id="UP000028875"/>
    </source>
</evidence>
<evidence type="ECO:0000256" key="2">
    <source>
        <dbReference type="ARBA" id="ARBA00007400"/>
    </source>
</evidence>
<dbReference type="STRING" id="1462526.BN990_00623"/>
<evidence type="ECO:0000256" key="1">
    <source>
        <dbReference type="ARBA" id="ARBA00004651"/>
    </source>
</evidence>
<evidence type="ECO:0000256" key="6">
    <source>
        <dbReference type="ARBA" id="ARBA00023136"/>
    </source>
</evidence>
<feature type="domain" description="Acyltransferase 3" evidence="8">
    <location>
        <begin position="4"/>
        <end position="348"/>
    </location>
</feature>
<dbReference type="Pfam" id="PF01757">
    <property type="entry name" value="Acyl_transf_3"/>
    <property type="match status" value="1"/>
</dbReference>
<feature type="transmembrane region" description="Helical" evidence="7">
    <location>
        <begin position="173"/>
        <end position="192"/>
    </location>
</feature>
<name>A0A024Q750_9BACI</name>
<organism evidence="9 10">
    <name type="scientific">Virgibacillus massiliensis</name>
    <dbReference type="NCBI Taxonomy" id="1462526"/>
    <lineage>
        <taxon>Bacteria</taxon>
        <taxon>Bacillati</taxon>
        <taxon>Bacillota</taxon>
        <taxon>Bacilli</taxon>
        <taxon>Bacillales</taxon>
        <taxon>Bacillaceae</taxon>
        <taxon>Virgibacillus</taxon>
    </lineage>
</organism>
<comment type="caution">
    <text evidence="9">The sequence shown here is derived from an EMBL/GenBank/DDBJ whole genome shotgun (WGS) entry which is preliminary data.</text>
</comment>
<sequence>MGRNYSIDYFKFYAIFAVVCIHTGTLSDTKLGNIAGDDIDFVIDTLARFAVPFFFVVSGYLFISKLKSIQQQHDKPFVYQWAYFKKYTWKLVKLWLAWFFFYYLFSLGIKFIDTPKTIPALQEMFWNYTKDVFTLDLFYYGAGFTQYHLWFLLALIWSVSLLFLFTKCRLLRILFLISLGLNLVGLFGQSYTSFFEVPINTRDTLFFALFYISLGGIFAQYVEKWKKLSDRIPVFIYVGLLLLFAITQVGEGFITLRLMDGEEGNYYLSTIPFLVTLFLFILRYDQIGKGSLISKIGSNAVGIYVSHVFVMESVRMLMKSYGYQDMLETLEWNLLFTPLVFILAYLMYSGLQKGKLVLKNRISMNVPACKDRKVPNTQEIRS</sequence>
<keyword evidence="10" id="KW-1185">Reference proteome</keyword>
<reference evidence="10" key="2">
    <citation type="submission" date="2014-05" db="EMBL/GenBank/DDBJ databases">
        <title>Draft genome sequence of Virgibacillus massiliensis Vm-5.</title>
        <authorList>
            <person name="Khelaifia S."/>
            <person name="Croce O."/>
            <person name="Lagier J.C."/>
            <person name="Raoult D."/>
        </authorList>
    </citation>
    <scope>NUCLEOTIDE SEQUENCE [LARGE SCALE GENOMIC DNA]</scope>
    <source>
        <strain evidence="10">Vm-5</strain>
    </source>
</reference>
<feature type="transmembrane region" description="Helical" evidence="7">
    <location>
        <begin position="266"/>
        <end position="284"/>
    </location>
</feature>
<accession>A0A024Q750</accession>
<feature type="transmembrane region" description="Helical" evidence="7">
    <location>
        <begin position="9"/>
        <end position="26"/>
    </location>
</feature>
<feature type="transmembrane region" description="Helical" evidence="7">
    <location>
        <begin position="94"/>
        <end position="112"/>
    </location>
</feature>
<dbReference type="eggNOG" id="COG1835">
    <property type="taxonomic scope" value="Bacteria"/>
</dbReference>
<dbReference type="PANTHER" id="PTHR40074">
    <property type="entry name" value="O-ACETYLTRANSFERASE WECH"/>
    <property type="match status" value="1"/>
</dbReference>
<feature type="transmembrane region" description="Helical" evidence="7">
    <location>
        <begin position="46"/>
        <end position="63"/>
    </location>
</feature>
<dbReference type="RefSeq" id="WP_021289773.1">
    <property type="nucleotide sequence ID" value="NZ_BNER01000001.1"/>
</dbReference>
<reference evidence="9 10" key="1">
    <citation type="submission" date="2014-03" db="EMBL/GenBank/DDBJ databases">
        <authorList>
            <person name="Urmite Genomes U."/>
        </authorList>
    </citation>
    <scope>NUCLEOTIDE SEQUENCE [LARGE SCALE GENOMIC DNA]</scope>
    <source>
        <strain evidence="9 10">Vm-5</strain>
    </source>
</reference>
<dbReference type="InterPro" id="IPR002656">
    <property type="entry name" value="Acyl_transf_3_dom"/>
</dbReference>
<comment type="similarity">
    <text evidence="2">Belongs to the acyltransferase 3 family.</text>
</comment>
<dbReference type="OrthoDB" id="5808342at2"/>
<dbReference type="PANTHER" id="PTHR40074:SF2">
    <property type="entry name" value="O-ACETYLTRANSFERASE WECH"/>
    <property type="match status" value="1"/>
</dbReference>
<evidence type="ECO:0000256" key="4">
    <source>
        <dbReference type="ARBA" id="ARBA00022692"/>
    </source>
</evidence>
<keyword evidence="6 7" id="KW-0472">Membrane</keyword>
<comment type="subcellular location">
    <subcellularLocation>
        <location evidence="1">Cell membrane</location>
        <topology evidence="1">Multi-pass membrane protein</topology>
    </subcellularLocation>
</comment>
<feature type="transmembrane region" description="Helical" evidence="7">
    <location>
        <begin position="296"/>
        <end position="314"/>
    </location>
</feature>
<evidence type="ECO:0000256" key="5">
    <source>
        <dbReference type="ARBA" id="ARBA00022989"/>
    </source>
</evidence>
<keyword evidence="4 7" id="KW-0812">Transmembrane</keyword>
<dbReference type="Proteomes" id="UP000028875">
    <property type="component" value="Unassembled WGS sequence"/>
</dbReference>